<keyword evidence="3" id="KW-1185">Reference proteome</keyword>
<dbReference type="Proteomes" id="UP000316213">
    <property type="component" value="Unassembled WGS sequence"/>
</dbReference>
<feature type="region of interest" description="Disordered" evidence="1">
    <location>
        <begin position="60"/>
        <end position="83"/>
    </location>
</feature>
<accession>A0A5C6A4L9</accession>
<organism evidence="2 3">
    <name type="scientific">Neorhodopirellula pilleata</name>
    <dbReference type="NCBI Taxonomy" id="2714738"/>
    <lineage>
        <taxon>Bacteria</taxon>
        <taxon>Pseudomonadati</taxon>
        <taxon>Planctomycetota</taxon>
        <taxon>Planctomycetia</taxon>
        <taxon>Pirellulales</taxon>
        <taxon>Pirellulaceae</taxon>
        <taxon>Neorhodopirellula</taxon>
    </lineage>
</organism>
<dbReference type="AlphaFoldDB" id="A0A5C6A4L9"/>
<proteinExistence type="predicted"/>
<evidence type="ECO:0000256" key="1">
    <source>
        <dbReference type="SAM" id="MobiDB-lite"/>
    </source>
</evidence>
<protein>
    <submittedName>
        <fullName evidence="2">Uncharacterized protein</fullName>
    </submittedName>
</protein>
<sequence>MYGGVGGVPGNRAPIPIAMVIRHQARAGRGNLPKKTKQAKIAIVSGDWLSNQEEVSGVFRGPQVPNRHGAPLGGNVVKEATVV</sequence>
<name>A0A5C6A4L9_9BACT</name>
<comment type="caution">
    <text evidence="2">The sequence shown here is derived from an EMBL/GenBank/DDBJ whole genome shotgun (WGS) entry which is preliminary data.</text>
</comment>
<reference evidence="2 3" key="1">
    <citation type="submission" date="2019-02" db="EMBL/GenBank/DDBJ databases">
        <title>Deep-cultivation of Planctomycetes and their phenomic and genomic characterization uncovers novel biology.</title>
        <authorList>
            <person name="Wiegand S."/>
            <person name="Jogler M."/>
            <person name="Boedeker C."/>
            <person name="Pinto D."/>
            <person name="Vollmers J."/>
            <person name="Rivas-Marin E."/>
            <person name="Kohn T."/>
            <person name="Peeters S.H."/>
            <person name="Heuer A."/>
            <person name="Rast P."/>
            <person name="Oberbeckmann S."/>
            <person name="Bunk B."/>
            <person name="Jeske O."/>
            <person name="Meyerdierks A."/>
            <person name="Storesund J.E."/>
            <person name="Kallscheuer N."/>
            <person name="Luecker S."/>
            <person name="Lage O.M."/>
            <person name="Pohl T."/>
            <person name="Merkel B.J."/>
            <person name="Hornburger P."/>
            <person name="Mueller R.-W."/>
            <person name="Bruemmer F."/>
            <person name="Labrenz M."/>
            <person name="Spormann A.M."/>
            <person name="Op Den Camp H."/>
            <person name="Overmann J."/>
            <person name="Amann R."/>
            <person name="Jetten M.S.M."/>
            <person name="Mascher T."/>
            <person name="Medema M.H."/>
            <person name="Devos D.P."/>
            <person name="Kaster A.-K."/>
            <person name="Ovreas L."/>
            <person name="Rohde M."/>
            <person name="Galperin M.Y."/>
            <person name="Jogler C."/>
        </authorList>
    </citation>
    <scope>NUCLEOTIDE SEQUENCE [LARGE SCALE GENOMIC DNA]</scope>
    <source>
        <strain evidence="2 3">Pla100</strain>
    </source>
</reference>
<gene>
    <name evidence="2" type="ORF">Pla100_40000</name>
</gene>
<dbReference type="EMBL" id="SJPM01000008">
    <property type="protein sequence ID" value="TWT94386.1"/>
    <property type="molecule type" value="Genomic_DNA"/>
</dbReference>
<evidence type="ECO:0000313" key="2">
    <source>
        <dbReference type="EMBL" id="TWT94386.1"/>
    </source>
</evidence>
<evidence type="ECO:0000313" key="3">
    <source>
        <dbReference type="Proteomes" id="UP000316213"/>
    </source>
</evidence>